<evidence type="ECO:0000313" key="2">
    <source>
        <dbReference type="Proteomes" id="UP000033636"/>
    </source>
</evidence>
<accession>A0ACC6UZB1</accession>
<name>A0ACC6UZB1_9CREN</name>
<dbReference type="Proteomes" id="UP000033636">
    <property type="component" value="Unassembled WGS sequence"/>
</dbReference>
<gene>
    <name evidence="1" type="ORF">TU35_002715</name>
</gene>
<organism evidence="1 2">
    <name type="scientific">Thermoproteus sp. AZ2</name>
    <dbReference type="NCBI Taxonomy" id="1609232"/>
    <lineage>
        <taxon>Archaea</taxon>
        <taxon>Thermoproteota</taxon>
        <taxon>Thermoprotei</taxon>
        <taxon>Thermoproteales</taxon>
        <taxon>Thermoproteaceae</taxon>
        <taxon>Thermoproteus</taxon>
    </lineage>
</organism>
<sequence length="403" mass="43682">MWEPKINPARVFELKYAGTTLYFGVGAINKMRDIASDLKSKGISSVLVVAGRSSYKATGAWDRVKVALEEAGINYSIYDKVSPNPTVDMVDEAVEAGKSVRAGAVIGIGGGSPVDTAKAVAVLLATGGAARDLFLGRITPSRALPVVAINTTHGTGTEVNRYGVETIPERMYKIGRPLTYPLYSIDDPQLLVKLDRAQTIATAVDALNHVNESATNRYTTPFAIGLAKEAVRLIAKYLPIAVAEPDNLAARYWLLYASMIAGIAIDHVPTHITHAMQHPTSALKPELPHGVGLGILLPSVLKAIYKAVPETLAEIYEPIAPGFKGRPGEAEQFALTVEEWLFSVGLRQKLSDYGFAESDVPTLYRLLMETPGLRDGLEVAPIKVDEETTIKIYRESLYPLQKR</sequence>
<proteinExistence type="predicted"/>
<reference evidence="1" key="1">
    <citation type="submission" date="2024-07" db="EMBL/GenBank/DDBJ databases">
        <title>Metagenome and Metagenome-Assembled Genomes of Archaea from a hot spring from the geothermal field of Los Azufres, Mexico.</title>
        <authorList>
            <person name="Marin-Paredes R."/>
            <person name="Martinez-Romero E."/>
            <person name="Servin-Garciduenas L.E."/>
        </authorList>
    </citation>
    <scope>NUCLEOTIDE SEQUENCE</scope>
</reference>
<comment type="caution">
    <text evidence="1">The sequence shown here is derived from an EMBL/GenBank/DDBJ whole genome shotgun (WGS) entry which is preliminary data.</text>
</comment>
<dbReference type="EMBL" id="JZWT02000005">
    <property type="protein sequence ID" value="MFB6490154.1"/>
    <property type="molecule type" value="Genomic_DNA"/>
</dbReference>
<protein>
    <submittedName>
        <fullName evidence="1">Iron-containing alcohol dehydrogenase</fullName>
    </submittedName>
</protein>
<evidence type="ECO:0000313" key="1">
    <source>
        <dbReference type="EMBL" id="MFB6490154.1"/>
    </source>
</evidence>